<evidence type="ECO:0000313" key="4">
    <source>
        <dbReference type="Proteomes" id="UP001139095"/>
    </source>
</evidence>
<keyword evidence="1" id="KW-0143">Chaperone</keyword>
<dbReference type="PROSITE" id="PS50076">
    <property type="entry name" value="DNAJ_2"/>
    <property type="match status" value="1"/>
</dbReference>
<name>A0A9X1LDH2_9GAMM</name>
<gene>
    <name evidence="3" type="ORF">LG368_11590</name>
</gene>
<dbReference type="Gene3D" id="1.10.287.110">
    <property type="entry name" value="DnaJ domain"/>
    <property type="match status" value="1"/>
</dbReference>
<dbReference type="SMART" id="SM00271">
    <property type="entry name" value="DnaJ"/>
    <property type="match status" value="1"/>
</dbReference>
<dbReference type="InterPro" id="IPR021059">
    <property type="entry name" value="DnaJ-related_N"/>
</dbReference>
<evidence type="ECO:0000313" key="3">
    <source>
        <dbReference type="EMBL" id="MCB5162537.1"/>
    </source>
</evidence>
<protein>
    <submittedName>
        <fullName evidence="3">DnaJ domain-containing protein</fullName>
    </submittedName>
</protein>
<dbReference type="Pfam" id="PF00226">
    <property type="entry name" value="DnaJ"/>
    <property type="match status" value="1"/>
</dbReference>
<dbReference type="CDD" id="cd06257">
    <property type="entry name" value="DnaJ"/>
    <property type="match status" value="1"/>
</dbReference>
<accession>A0A9X1LDH2</accession>
<dbReference type="EMBL" id="JAJATW010000018">
    <property type="protein sequence ID" value="MCB5162537.1"/>
    <property type="molecule type" value="Genomic_DNA"/>
</dbReference>
<organism evidence="3 4">
    <name type="scientific">Marinomonas algarum</name>
    <dbReference type="NCBI Taxonomy" id="2883105"/>
    <lineage>
        <taxon>Bacteria</taxon>
        <taxon>Pseudomonadati</taxon>
        <taxon>Pseudomonadota</taxon>
        <taxon>Gammaproteobacteria</taxon>
        <taxon>Oceanospirillales</taxon>
        <taxon>Oceanospirillaceae</taxon>
        <taxon>Marinomonas</taxon>
    </lineage>
</organism>
<dbReference type="Pfam" id="PF12339">
    <property type="entry name" value="DNAJ_related"/>
    <property type="match status" value="1"/>
</dbReference>
<dbReference type="SUPFAM" id="SSF46565">
    <property type="entry name" value="Chaperone J-domain"/>
    <property type="match status" value="1"/>
</dbReference>
<comment type="caution">
    <text evidence="3">The sequence shown here is derived from an EMBL/GenBank/DDBJ whole genome shotgun (WGS) entry which is preliminary data.</text>
</comment>
<keyword evidence="4" id="KW-1185">Reference proteome</keyword>
<evidence type="ECO:0000256" key="1">
    <source>
        <dbReference type="ARBA" id="ARBA00023186"/>
    </source>
</evidence>
<proteinExistence type="predicted"/>
<dbReference type="AlphaFoldDB" id="A0A9X1LDH2"/>
<feature type="domain" description="J" evidence="2">
    <location>
        <begin position="142"/>
        <end position="193"/>
    </location>
</feature>
<dbReference type="InterPro" id="IPR036869">
    <property type="entry name" value="J_dom_sf"/>
</dbReference>
<sequence length="193" mass="21944">MNNPLVGPILTLLKTHPNGISEFDILKALKEQLPAFNALAEDANLALFRQHFLIMNALYQLQRRLWQEENLLLSISAIRIYLRESTNIAVPTGSTAVDDGVDAKLAAYYLDWSEYEKTEADDVSDLLNRFYTGINLSGDRDAALKTLQITSSHPSKTEIKQQYRKLAQKHHPDRGGNQEHFIGLRQAYELLTY</sequence>
<dbReference type="Proteomes" id="UP001139095">
    <property type="component" value="Unassembled WGS sequence"/>
</dbReference>
<dbReference type="RefSeq" id="WP_226754886.1">
    <property type="nucleotide sequence ID" value="NZ_JAJATW010000018.1"/>
</dbReference>
<evidence type="ECO:0000259" key="2">
    <source>
        <dbReference type="PROSITE" id="PS50076"/>
    </source>
</evidence>
<reference evidence="3" key="1">
    <citation type="submission" date="2021-10" db="EMBL/GenBank/DDBJ databases">
        <title>Marinomonas pontica sp. nov., isolated from the Black Sea.</title>
        <authorList>
            <person name="Zhao L.-H."/>
            <person name="Xue J.-H."/>
        </authorList>
    </citation>
    <scope>NUCLEOTIDE SEQUENCE</scope>
    <source>
        <strain evidence="3">E8</strain>
    </source>
</reference>
<dbReference type="InterPro" id="IPR001623">
    <property type="entry name" value="DnaJ_domain"/>
</dbReference>